<dbReference type="PANTHER" id="PTHR21490:SF2">
    <property type="entry name" value="ENKURIN DOMAIN-CONTAINING PROTEIN 1"/>
    <property type="match status" value="1"/>
</dbReference>
<sequence>MTTLKGIFPDSKPVKGKNFIYENVRNLRRIEQFRMSKKIEETQKSQIYGRKKKIGNDNRNNCNHTENTLSKLNSNFQIKKHDGTDADPNVNCKIDQHQGLCKKCSTPILNKNNLCTKKTLYTTNNKSLTTGRKKEYKELHTSTQKLHENVSSDPNFLYETIGDNDTAKIKIKVKNQGIQTLNAEEIDDLYSEGTIKYSSKKNLNNNESIDKNETHEKIEEFSRNITNSPSDRGDIQPLEKSAQSKNKKNPKTLPSKEEINFIKLNKDHTSMTNKITTQLNSNNYDNVLPTNYRMGVIPKYIKNRKEIQEKMQKAKVEELDPNCPKGHVPLPDSERKETLQMLKKNYQDYVNELNMMPIKVDTLRAQRRKIEIEKQLNKLEEGIKVFSRPKVYVKMNA</sequence>
<evidence type="ECO:0000256" key="5">
    <source>
        <dbReference type="ARBA" id="ARBA00023273"/>
    </source>
</evidence>
<dbReference type="InterPro" id="IPR027012">
    <property type="entry name" value="Enkurin_dom"/>
</dbReference>
<gene>
    <name evidence="8" type="ORF">XYLVIOL_LOCUS630</name>
</gene>
<proteinExistence type="predicted"/>
<keyword evidence="4" id="KW-0206">Cytoskeleton</keyword>
<name>A0ABP1N1Z7_XYLVO</name>
<comment type="subcellular location">
    <subcellularLocation>
        <location evidence="1">Cell projection</location>
        <location evidence="1">Cilium</location>
    </subcellularLocation>
    <subcellularLocation>
        <location evidence="2">Cytoplasm</location>
        <location evidence="2">Cytoskeleton</location>
    </subcellularLocation>
</comment>
<dbReference type="InterPro" id="IPR052102">
    <property type="entry name" value="Enkurin_domain-protein"/>
</dbReference>
<dbReference type="Pfam" id="PF13864">
    <property type="entry name" value="Enkurin"/>
    <property type="match status" value="1"/>
</dbReference>
<evidence type="ECO:0000259" key="7">
    <source>
        <dbReference type="PROSITE" id="PS51665"/>
    </source>
</evidence>
<evidence type="ECO:0000256" key="6">
    <source>
        <dbReference type="SAM" id="MobiDB-lite"/>
    </source>
</evidence>
<dbReference type="PROSITE" id="PS51665">
    <property type="entry name" value="ENKURIN"/>
    <property type="match status" value="1"/>
</dbReference>
<protein>
    <recommendedName>
        <fullName evidence="7">Enkurin domain-containing protein</fullName>
    </recommendedName>
</protein>
<keyword evidence="5" id="KW-0966">Cell projection</keyword>
<reference evidence="8 9" key="1">
    <citation type="submission" date="2024-08" db="EMBL/GenBank/DDBJ databases">
        <authorList>
            <person name="Will J Nash"/>
            <person name="Angela Man"/>
            <person name="Seanna McTaggart"/>
            <person name="Kendall Baker"/>
            <person name="Tom Barker"/>
            <person name="Leah Catchpole"/>
            <person name="Alex Durrant"/>
            <person name="Karim Gharbi"/>
            <person name="Naomi Irish"/>
            <person name="Gemy Kaithakottil"/>
            <person name="Debby Ku"/>
            <person name="Aaliyah Providence"/>
            <person name="Felix Shaw"/>
            <person name="David Swarbreck"/>
            <person name="Chris Watkins"/>
            <person name="Ann M. McCartney"/>
            <person name="Giulio Formenti"/>
            <person name="Alice Mouton"/>
            <person name="Noel Vella"/>
            <person name="Bjorn M von Reumont"/>
            <person name="Adriana Vella"/>
            <person name="Wilfried Haerty"/>
        </authorList>
    </citation>
    <scope>NUCLEOTIDE SEQUENCE [LARGE SCALE GENOMIC DNA]</scope>
</reference>
<evidence type="ECO:0000256" key="2">
    <source>
        <dbReference type="ARBA" id="ARBA00004245"/>
    </source>
</evidence>
<evidence type="ECO:0000313" key="9">
    <source>
        <dbReference type="Proteomes" id="UP001642520"/>
    </source>
</evidence>
<organism evidence="8 9">
    <name type="scientific">Xylocopa violacea</name>
    <name type="common">Violet carpenter bee</name>
    <name type="synonym">Apis violacea</name>
    <dbReference type="NCBI Taxonomy" id="135666"/>
    <lineage>
        <taxon>Eukaryota</taxon>
        <taxon>Metazoa</taxon>
        <taxon>Ecdysozoa</taxon>
        <taxon>Arthropoda</taxon>
        <taxon>Hexapoda</taxon>
        <taxon>Insecta</taxon>
        <taxon>Pterygota</taxon>
        <taxon>Neoptera</taxon>
        <taxon>Endopterygota</taxon>
        <taxon>Hymenoptera</taxon>
        <taxon>Apocrita</taxon>
        <taxon>Aculeata</taxon>
        <taxon>Apoidea</taxon>
        <taxon>Anthophila</taxon>
        <taxon>Apidae</taxon>
        <taxon>Xylocopa</taxon>
        <taxon>Xylocopa</taxon>
    </lineage>
</organism>
<comment type="caution">
    <text evidence="8">The sequence shown here is derived from an EMBL/GenBank/DDBJ whole genome shotgun (WGS) entry which is preliminary data.</text>
</comment>
<evidence type="ECO:0000313" key="8">
    <source>
        <dbReference type="EMBL" id="CAL7933766.1"/>
    </source>
</evidence>
<dbReference type="EMBL" id="CAXAJV020001281">
    <property type="protein sequence ID" value="CAL7933766.1"/>
    <property type="molecule type" value="Genomic_DNA"/>
</dbReference>
<accession>A0ABP1N1Z7</accession>
<feature type="region of interest" description="Disordered" evidence="6">
    <location>
        <begin position="222"/>
        <end position="255"/>
    </location>
</feature>
<feature type="domain" description="Enkurin" evidence="7">
    <location>
        <begin position="302"/>
        <end position="394"/>
    </location>
</feature>
<dbReference type="PANTHER" id="PTHR21490">
    <property type="entry name" value="ENKURIN-RELATED"/>
    <property type="match status" value="1"/>
</dbReference>
<dbReference type="Proteomes" id="UP001642520">
    <property type="component" value="Unassembled WGS sequence"/>
</dbReference>
<evidence type="ECO:0000256" key="3">
    <source>
        <dbReference type="ARBA" id="ARBA00022490"/>
    </source>
</evidence>
<keyword evidence="3" id="KW-0963">Cytoplasm</keyword>
<evidence type="ECO:0000256" key="1">
    <source>
        <dbReference type="ARBA" id="ARBA00004138"/>
    </source>
</evidence>
<keyword evidence="9" id="KW-1185">Reference proteome</keyword>
<evidence type="ECO:0000256" key="4">
    <source>
        <dbReference type="ARBA" id="ARBA00023212"/>
    </source>
</evidence>